<evidence type="ECO:0000313" key="9">
    <source>
        <dbReference type="Proteomes" id="UP000053411"/>
    </source>
</evidence>
<protein>
    <recommendedName>
        <fullName evidence="7">Glycoside hydrolase family 5 domain-containing protein</fullName>
    </recommendedName>
</protein>
<dbReference type="EMBL" id="KN848067">
    <property type="protein sequence ID" value="KIY00177.1"/>
    <property type="molecule type" value="Genomic_DNA"/>
</dbReference>
<dbReference type="PANTHER" id="PTHR31297">
    <property type="entry name" value="GLUCAN ENDO-1,6-BETA-GLUCOSIDASE B"/>
    <property type="match status" value="1"/>
</dbReference>
<dbReference type="InterPro" id="IPR050386">
    <property type="entry name" value="Glycosyl_hydrolase_5"/>
</dbReference>
<evidence type="ECO:0000256" key="1">
    <source>
        <dbReference type="ARBA" id="ARBA00005641"/>
    </source>
</evidence>
<evidence type="ECO:0000259" key="7">
    <source>
        <dbReference type="Pfam" id="PF00150"/>
    </source>
</evidence>
<dbReference type="VEuPathDB" id="FungiDB:Z520_03862"/>
<dbReference type="GO" id="GO:0009251">
    <property type="term" value="P:glucan catabolic process"/>
    <property type="evidence" value="ECO:0007669"/>
    <property type="project" value="TreeGrafter"/>
</dbReference>
<feature type="region of interest" description="Disordered" evidence="6">
    <location>
        <begin position="19"/>
        <end position="57"/>
    </location>
</feature>
<proteinExistence type="inferred from homology"/>
<dbReference type="AlphaFoldDB" id="A0A0D2IT93"/>
<dbReference type="GO" id="GO:0046557">
    <property type="term" value="F:glucan endo-1,6-beta-glucosidase activity"/>
    <property type="evidence" value="ECO:0007669"/>
    <property type="project" value="TreeGrafter"/>
</dbReference>
<evidence type="ECO:0000256" key="3">
    <source>
        <dbReference type="ARBA" id="ARBA00023295"/>
    </source>
</evidence>
<dbReference type="SUPFAM" id="SSF51445">
    <property type="entry name" value="(Trans)glycosidases"/>
    <property type="match status" value="1"/>
</dbReference>
<dbReference type="GO" id="GO:0071555">
    <property type="term" value="P:cell wall organization"/>
    <property type="evidence" value="ECO:0007669"/>
    <property type="project" value="UniProtKB-KW"/>
</dbReference>
<dbReference type="RefSeq" id="XP_016634299.1">
    <property type="nucleotide sequence ID" value="XM_016774372.1"/>
</dbReference>
<evidence type="ECO:0000256" key="2">
    <source>
        <dbReference type="ARBA" id="ARBA00022801"/>
    </source>
</evidence>
<dbReference type="Gene3D" id="3.20.20.80">
    <property type="entry name" value="Glycosidases"/>
    <property type="match status" value="1"/>
</dbReference>
<evidence type="ECO:0000313" key="8">
    <source>
        <dbReference type="EMBL" id="KIY00177.1"/>
    </source>
</evidence>
<comment type="similarity">
    <text evidence="1 5">Belongs to the glycosyl hydrolase 5 (cellulase A) family.</text>
</comment>
<keyword evidence="2 5" id="KW-0378">Hydrolase</keyword>
<dbReference type="GO" id="GO:0005576">
    <property type="term" value="C:extracellular region"/>
    <property type="evidence" value="ECO:0007669"/>
    <property type="project" value="TreeGrafter"/>
</dbReference>
<keyword evidence="9" id="KW-1185">Reference proteome</keyword>
<feature type="domain" description="Glycoside hydrolase family 5" evidence="7">
    <location>
        <begin position="115"/>
        <end position="372"/>
    </location>
</feature>
<gene>
    <name evidence="8" type="ORF">Z520_03862</name>
</gene>
<feature type="compositionally biased region" description="Basic and acidic residues" evidence="6">
    <location>
        <begin position="22"/>
        <end position="37"/>
    </location>
</feature>
<dbReference type="Proteomes" id="UP000053411">
    <property type="component" value="Unassembled WGS sequence"/>
</dbReference>
<dbReference type="InterPro" id="IPR001547">
    <property type="entry name" value="Glyco_hydro_5"/>
</dbReference>
<name>A0A0D2IT93_9EURO</name>
<evidence type="ECO:0000256" key="4">
    <source>
        <dbReference type="ARBA" id="ARBA00023316"/>
    </source>
</evidence>
<dbReference type="Pfam" id="PF00150">
    <property type="entry name" value="Cellulase"/>
    <property type="match status" value="1"/>
</dbReference>
<evidence type="ECO:0000256" key="6">
    <source>
        <dbReference type="SAM" id="MobiDB-lite"/>
    </source>
</evidence>
<dbReference type="InterPro" id="IPR017853">
    <property type="entry name" value="GH"/>
</dbReference>
<dbReference type="STRING" id="1442371.A0A0D2IT93"/>
<evidence type="ECO:0000256" key="5">
    <source>
        <dbReference type="RuleBase" id="RU361153"/>
    </source>
</evidence>
<dbReference type="GeneID" id="27709608"/>
<dbReference type="OrthoDB" id="1887033at2759"/>
<keyword evidence="4" id="KW-0961">Cell wall biogenesis/degradation</keyword>
<organism evidence="8 9">
    <name type="scientific">Fonsecaea multimorphosa CBS 102226</name>
    <dbReference type="NCBI Taxonomy" id="1442371"/>
    <lineage>
        <taxon>Eukaryota</taxon>
        <taxon>Fungi</taxon>
        <taxon>Dikarya</taxon>
        <taxon>Ascomycota</taxon>
        <taxon>Pezizomycotina</taxon>
        <taxon>Eurotiomycetes</taxon>
        <taxon>Chaetothyriomycetidae</taxon>
        <taxon>Chaetothyriales</taxon>
        <taxon>Herpotrichiellaceae</taxon>
        <taxon>Fonsecaea</taxon>
    </lineage>
</organism>
<sequence length="595" mass="66798">MRKALRKAFEGITARDSVSVDAKNDEIERERESESETSKPGFDNVHPSKYYRQTTPPTPKDILRYRYQHGTNLGGIFVLERWMFGSMFDQSCSGDSELDAVIASITAHGLDATRQKWEAHWANALTDSDLDWLVDSAHCNAIRLPIGYFTLGPAFCANTAFAMEPSQVYVNAWSGVKRLVWRCFQRGIGVLIDLHGVPGGANRETHSGTSSGKAELWANPSNLDLATRCLIFIAEEVSRDPQLTGVIGLQVCNEAIFDPPGMYEWYNDVIQQISRLDSSLPIYISDGWDLGRAVRFTRAYNNPETRSCPVIVDTHKYWTFDAKDTSRSPYEIIQEVKTQELHELDSTLVGDVFSHQAAVAVFVGEYSLALAPQTWSKAPEDQKPELMRQFGQAQSHKWQSRASGAAFWTFKMDWMPGWEWGFRASVDAGQVVCSRGSAMTVAAMKSRLARADENKSSLSSNATRTHTEYWKTTAPGAKFEHRLYTQGWELGWADARDFFAARLHGYIPWGDGTTMAPDHESPPPPPPPLLDENQVITADTIGALDLWILKRMREARVSHPKSCPMGWEFEHGFRKGVSDFEGHCVRAEAERQTAV</sequence>
<accession>A0A0D2IT93</accession>
<dbReference type="GO" id="GO:0009986">
    <property type="term" value="C:cell surface"/>
    <property type="evidence" value="ECO:0007669"/>
    <property type="project" value="TreeGrafter"/>
</dbReference>
<reference evidence="8 9" key="1">
    <citation type="submission" date="2015-01" db="EMBL/GenBank/DDBJ databases">
        <title>The Genome Sequence of Fonsecaea multimorphosa CBS 102226.</title>
        <authorList>
            <consortium name="The Broad Institute Genomics Platform"/>
            <person name="Cuomo C."/>
            <person name="de Hoog S."/>
            <person name="Gorbushina A."/>
            <person name="Stielow B."/>
            <person name="Teixiera M."/>
            <person name="Abouelleil A."/>
            <person name="Chapman S.B."/>
            <person name="Priest M."/>
            <person name="Young S.K."/>
            <person name="Wortman J."/>
            <person name="Nusbaum C."/>
            <person name="Birren B."/>
        </authorList>
    </citation>
    <scope>NUCLEOTIDE SEQUENCE [LARGE SCALE GENOMIC DNA]</scope>
    <source>
        <strain evidence="8 9">CBS 102226</strain>
    </source>
</reference>
<keyword evidence="3 5" id="KW-0326">Glycosidase</keyword>
<dbReference type="PANTHER" id="PTHR31297:SF43">
    <property type="entry name" value="GLUCAN 1,3-BETA-GLUCOSIDASE 3"/>
    <property type="match status" value="1"/>
</dbReference>